<dbReference type="OMA" id="FLYARWI"/>
<dbReference type="PANTHER" id="PTHR46539:SF24">
    <property type="entry name" value="(WILD MALAYSIAN BANANA) HYPOTHETICAL PROTEIN"/>
    <property type="match status" value="1"/>
</dbReference>
<dbReference type="KEGG" id="egr:104421055"/>
<evidence type="ECO:0000256" key="8">
    <source>
        <dbReference type="ARBA" id="ARBA00022989"/>
    </source>
</evidence>
<dbReference type="FunCoup" id="A0A059A9F9">
    <property type="interactions" value="199"/>
</dbReference>
<dbReference type="InterPro" id="IPR013083">
    <property type="entry name" value="Znf_RING/FYVE/PHD"/>
</dbReference>
<gene>
    <name evidence="14" type="ORF">EUGRSUZ_J00188</name>
</gene>
<keyword evidence="6 11" id="KW-0863">Zinc-finger</keyword>
<evidence type="ECO:0000256" key="10">
    <source>
        <dbReference type="ARBA" id="ARBA00024209"/>
    </source>
</evidence>
<name>A0A059A9F9_EUCGR</name>
<dbReference type="InParanoid" id="A0A059A9F9"/>
<keyword evidence="5" id="KW-0479">Metal-binding</keyword>
<evidence type="ECO:0000256" key="1">
    <source>
        <dbReference type="ARBA" id="ARBA00000900"/>
    </source>
</evidence>
<comment type="catalytic activity">
    <reaction evidence="1">
        <text>S-ubiquitinyl-[E2 ubiquitin-conjugating enzyme]-L-cysteine + [acceptor protein]-L-lysine = [E2 ubiquitin-conjugating enzyme]-L-cysteine + N(6)-ubiquitinyl-[acceptor protein]-L-lysine.</text>
        <dbReference type="EC" id="2.3.2.27"/>
    </reaction>
</comment>
<reference evidence="14" key="1">
    <citation type="submission" date="2013-07" db="EMBL/GenBank/DDBJ databases">
        <title>The genome of Eucalyptus grandis.</title>
        <authorList>
            <person name="Schmutz J."/>
            <person name="Hayes R."/>
            <person name="Myburg A."/>
            <person name="Tuskan G."/>
            <person name="Grattapaglia D."/>
            <person name="Rokhsar D.S."/>
        </authorList>
    </citation>
    <scope>NUCLEOTIDE SEQUENCE</scope>
    <source>
        <tissue evidence="14">Leaf extractions</tissue>
    </source>
</reference>
<dbReference type="CDD" id="cd16454">
    <property type="entry name" value="RING-H2_PA-TM-RING"/>
    <property type="match status" value="1"/>
</dbReference>
<dbReference type="GO" id="GO:0008270">
    <property type="term" value="F:zinc ion binding"/>
    <property type="evidence" value="ECO:0007669"/>
    <property type="project" value="UniProtKB-KW"/>
</dbReference>
<evidence type="ECO:0000313" key="14">
    <source>
        <dbReference type="EMBL" id="KCW50448.1"/>
    </source>
</evidence>
<sequence>MTSQNSQLFQWRYTELDDHNVQVQVQGHTLFYVIMLFGIVCFVTVLFLYARWVCRYHGLPPETSHGGSAADVSPPRPLPGFDAAAIDRLPIVLHSSTSSGVEGSGECSICLGVFEDGEKVKVLPRCGHRYHCTCVDRWLMTRPVCPLCRATLLVDSAGPWV</sequence>
<dbReference type="InterPro" id="IPR001841">
    <property type="entry name" value="Znf_RING"/>
</dbReference>
<proteinExistence type="inferred from homology"/>
<comment type="subcellular location">
    <subcellularLocation>
        <location evidence="2">Membrane</location>
    </subcellularLocation>
</comment>
<dbReference type="OrthoDB" id="8062037at2759"/>
<dbReference type="EMBL" id="KK198762">
    <property type="protein sequence ID" value="KCW50448.1"/>
    <property type="molecule type" value="Genomic_DNA"/>
</dbReference>
<dbReference type="GO" id="GO:0016020">
    <property type="term" value="C:membrane"/>
    <property type="evidence" value="ECO:0007669"/>
    <property type="project" value="UniProtKB-SubCell"/>
</dbReference>
<dbReference type="AlphaFoldDB" id="A0A059A9F9"/>
<dbReference type="SMART" id="SM00184">
    <property type="entry name" value="RING"/>
    <property type="match status" value="1"/>
</dbReference>
<dbReference type="PROSITE" id="PS50089">
    <property type="entry name" value="ZF_RING_2"/>
    <property type="match status" value="1"/>
</dbReference>
<dbReference type="GO" id="GO:0016567">
    <property type="term" value="P:protein ubiquitination"/>
    <property type="evidence" value="ECO:0000318"/>
    <property type="project" value="GO_Central"/>
</dbReference>
<dbReference type="EC" id="2.3.2.27" evidence="3"/>
<dbReference type="eggNOG" id="KOG0800">
    <property type="taxonomic scope" value="Eukaryota"/>
</dbReference>
<keyword evidence="8 12" id="KW-1133">Transmembrane helix</keyword>
<evidence type="ECO:0000256" key="7">
    <source>
        <dbReference type="ARBA" id="ARBA00022833"/>
    </source>
</evidence>
<feature type="domain" description="RING-type" evidence="13">
    <location>
        <begin position="107"/>
        <end position="149"/>
    </location>
</feature>
<keyword evidence="4 12" id="KW-0812">Transmembrane</keyword>
<evidence type="ECO:0000256" key="5">
    <source>
        <dbReference type="ARBA" id="ARBA00022723"/>
    </source>
</evidence>
<dbReference type="Gene3D" id="3.30.40.10">
    <property type="entry name" value="Zinc/RING finger domain, C3HC4 (zinc finger)"/>
    <property type="match status" value="1"/>
</dbReference>
<evidence type="ECO:0000256" key="2">
    <source>
        <dbReference type="ARBA" id="ARBA00004370"/>
    </source>
</evidence>
<evidence type="ECO:0000256" key="11">
    <source>
        <dbReference type="PROSITE-ProRule" id="PRU00175"/>
    </source>
</evidence>
<evidence type="ECO:0000256" key="4">
    <source>
        <dbReference type="ARBA" id="ARBA00022692"/>
    </source>
</evidence>
<comment type="similarity">
    <text evidence="10">Belongs to the RING-type zinc finger family. ATL subfamily.</text>
</comment>
<evidence type="ECO:0000256" key="3">
    <source>
        <dbReference type="ARBA" id="ARBA00012483"/>
    </source>
</evidence>
<keyword evidence="7" id="KW-0862">Zinc</keyword>
<dbReference type="Pfam" id="PF13639">
    <property type="entry name" value="zf-RING_2"/>
    <property type="match status" value="1"/>
</dbReference>
<protein>
    <recommendedName>
        <fullName evidence="3">RING-type E3 ubiquitin transferase</fullName>
        <ecNumber evidence="3">2.3.2.27</ecNumber>
    </recommendedName>
</protein>
<feature type="transmembrane region" description="Helical" evidence="12">
    <location>
        <begin position="30"/>
        <end position="50"/>
    </location>
</feature>
<evidence type="ECO:0000256" key="6">
    <source>
        <dbReference type="ARBA" id="ARBA00022771"/>
    </source>
</evidence>
<keyword evidence="9 12" id="KW-0472">Membrane</keyword>
<dbReference type="UniPathway" id="UPA00143"/>
<dbReference type="PANTHER" id="PTHR46539">
    <property type="entry name" value="E3 UBIQUITIN-PROTEIN LIGASE ATL42"/>
    <property type="match status" value="1"/>
</dbReference>
<accession>A0A059A9F9</accession>
<dbReference type="Gramene" id="KCW50448">
    <property type="protein sequence ID" value="KCW50448"/>
    <property type="gene ID" value="EUGRSUZ_J00188"/>
</dbReference>
<evidence type="ECO:0000256" key="12">
    <source>
        <dbReference type="SAM" id="Phobius"/>
    </source>
</evidence>
<evidence type="ECO:0000259" key="13">
    <source>
        <dbReference type="PROSITE" id="PS50089"/>
    </source>
</evidence>
<dbReference type="GO" id="GO:0061630">
    <property type="term" value="F:ubiquitin protein ligase activity"/>
    <property type="evidence" value="ECO:0007669"/>
    <property type="project" value="UniProtKB-EC"/>
</dbReference>
<organism evidence="14">
    <name type="scientific">Eucalyptus grandis</name>
    <name type="common">Flooded gum</name>
    <dbReference type="NCBI Taxonomy" id="71139"/>
    <lineage>
        <taxon>Eukaryota</taxon>
        <taxon>Viridiplantae</taxon>
        <taxon>Streptophyta</taxon>
        <taxon>Embryophyta</taxon>
        <taxon>Tracheophyta</taxon>
        <taxon>Spermatophyta</taxon>
        <taxon>Magnoliopsida</taxon>
        <taxon>eudicotyledons</taxon>
        <taxon>Gunneridae</taxon>
        <taxon>Pentapetalae</taxon>
        <taxon>rosids</taxon>
        <taxon>malvids</taxon>
        <taxon>Myrtales</taxon>
        <taxon>Myrtaceae</taxon>
        <taxon>Myrtoideae</taxon>
        <taxon>Eucalypteae</taxon>
        <taxon>Eucalyptus</taxon>
    </lineage>
</organism>
<evidence type="ECO:0000256" key="9">
    <source>
        <dbReference type="ARBA" id="ARBA00023136"/>
    </source>
</evidence>
<dbReference type="SUPFAM" id="SSF57850">
    <property type="entry name" value="RING/U-box"/>
    <property type="match status" value="1"/>
</dbReference>